<evidence type="ECO:0000313" key="3">
    <source>
        <dbReference type="EMBL" id="RNB78783.1"/>
    </source>
</evidence>
<evidence type="ECO:0000259" key="2">
    <source>
        <dbReference type="Pfam" id="PF03358"/>
    </source>
</evidence>
<comment type="caution">
    <text evidence="3">The sequence shown here is derived from an EMBL/GenBank/DDBJ whole genome shotgun (WGS) entry which is preliminary data.</text>
</comment>
<reference evidence="3 4" key="1">
    <citation type="submission" date="2018-10" db="EMBL/GenBank/DDBJ databases">
        <title>Phylogenomics of Brevibacillus.</title>
        <authorList>
            <person name="Dunlap C."/>
        </authorList>
    </citation>
    <scope>NUCLEOTIDE SEQUENCE [LARGE SCALE GENOMIC DNA]</scope>
    <source>
        <strain evidence="3 4">JCM 15716</strain>
    </source>
</reference>
<dbReference type="InterPro" id="IPR050712">
    <property type="entry name" value="NAD(P)H-dep_reductase"/>
</dbReference>
<comment type="similarity">
    <text evidence="1">Belongs to the azoreductase type 2 family.</text>
</comment>
<dbReference type="GO" id="GO:0010181">
    <property type="term" value="F:FMN binding"/>
    <property type="evidence" value="ECO:0007669"/>
    <property type="project" value="TreeGrafter"/>
</dbReference>
<dbReference type="PANTHER" id="PTHR30543">
    <property type="entry name" value="CHROMATE REDUCTASE"/>
    <property type="match status" value="1"/>
</dbReference>
<evidence type="ECO:0000313" key="4">
    <source>
        <dbReference type="Proteomes" id="UP000271031"/>
    </source>
</evidence>
<dbReference type="SUPFAM" id="SSF52218">
    <property type="entry name" value="Flavoproteins"/>
    <property type="match status" value="1"/>
</dbReference>
<gene>
    <name evidence="3" type="ORF">EDM56_30315</name>
</gene>
<proteinExistence type="inferred from homology"/>
<dbReference type="GO" id="GO:0005829">
    <property type="term" value="C:cytosol"/>
    <property type="evidence" value="ECO:0007669"/>
    <property type="project" value="TreeGrafter"/>
</dbReference>
<protein>
    <submittedName>
        <fullName evidence="3">NAD(P)H-dependent oxidoreductase</fullName>
    </submittedName>
</protein>
<dbReference type="PANTHER" id="PTHR30543:SF21">
    <property type="entry name" value="NAD(P)H-DEPENDENT FMN REDUCTASE LOT6"/>
    <property type="match status" value="1"/>
</dbReference>
<accession>A0A3M8CSW8</accession>
<dbReference type="Gene3D" id="3.40.50.360">
    <property type="match status" value="1"/>
</dbReference>
<organism evidence="3 4">
    <name type="scientific">Brevibacillus fluminis</name>
    <dbReference type="NCBI Taxonomy" id="511487"/>
    <lineage>
        <taxon>Bacteria</taxon>
        <taxon>Bacillati</taxon>
        <taxon>Bacillota</taxon>
        <taxon>Bacilli</taxon>
        <taxon>Bacillales</taxon>
        <taxon>Paenibacillaceae</taxon>
        <taxon>Brevibacillus</taxon>
    </lineage>
</organism>
<dbReference type="EMBL" id="RHHQ01000031">
    <property type="protein sequence ID" value="RNB78783.1"/>
    <property type="molecule type" value="Genomic_DNA"/>
</dbReference>
<dbReference type="InterPro" id="IPR029039">
    <property type="entry name" value="Flavoprotein-like_sf"/>
</dbReference>
<feature type="domain" description="NADPH-dependent FMN reductase-like" evidence="2">
    <location>
        <begin position="7"/>
        <end position="146"/>
    </location>
</feature>
<dbReference type="Pfam" id="PF03358">
    <property type="entry name" value="FMN_red"/>
    <property type="match status" value="1"/>
</dbReference>
<evidence type="ECO:0000256" key="1">
    <source>
        <dbReference type="ARBA" id="ARBA00009428"/>
    </source>
</evidence>
<dbReference type="OrthoDB" id="9812295at2"/>
<dbReference type="AlphaFoldDB" id="A0A3M8CSW8"/>
<name>A0A3M8CSW8_9BACL</name>
<dbReference type="InterPro" id="IPR005025">
    <property type="entry name" value="FMN_Rdtase-like_dom"/>
</dbReference>
<dbReference type="RefSeq" id="WP_122921665.1">
    <property type="nucleotide sequence ID" value="NZ_RHHQ01000031.1"/>
</dbReference>
<keyword evidence="4" id="KW-1185">Reference proteome</keyword>
<dbReference type="Proteomes" id="UP000271031">
    <property type="component" value="Unassembled WGS sequence"/>
</dbReference>
<dbReference type="GO" id="GO:0016491">
    <property type="term" value="F:oxidoreductase activity"/>
    <property type="evidence" value="ECO:0007669"/>
    <property type="project" value="InterPro"/>
</dbReference>
<sequence length="183" mass="19351">MTEQPQTILAISGSLRARSSNTAVLRAAGKAVPGHIKFVPYEDLGELPHFNPDIDDDEHEAASVKNLRAQIASAKGVLFCTPEYANGVPGSLKNALDWIVSSGEFNAKPVTVISVSTFPTGGEKALESILLTLGMLGAQVGEAGSLKIPVISKKLGEAGEVTDEATLQAIRQLMENLIQRMNA</sequence>